<dbReference type="InterPro" id="IPR011992">
    <property type="entry name" value="EF-hand-dom_pair"/>
</dbReference>
<dbReference type="Pfam" id="PF00388">
    <property type="entry name" value="PI-PLC-X"/>
    <property type="match status" value="1"/>
</dbReference>
<comment type="subcellular location">
    <subcellularLocation>
        <location evidence="1">Cytoplasm</location>
    </subcellularLocation>
</comment>
<dbReference type="InterPro" id="IPR035892">
    <property type="entry name" value="C2_domain_sf"/>
</dbReference>
<dbReference type="PROSITE" id="PS50004">
    <property type="entry name" value="C2"/>
    <property type="match status" value="1"/>
</dbReference>
<dbReference type="InterPro" id="IPR000008">
    <property type="entry name" value="C2_dom"/>
</dbReference>
<proteinExistence type="predicted"/>
<dbReference type="SMART" id="SM00149">
    <property type="entry name" value="PLCYc"/>
    <property type="match status" value="1"/>
</dbReference>
<dbReference type="PROSITE" id="PS50007">
    <property type="entry name" value="PIPLC_X_DOMAIN"/>
    <property type="match status" value="1"/>
</dbReference>
<dbReference type="Pfam" id="PF00168">
    <property type="entry name" value="C2"/>
    <property type="match status" value="1"/>
</dbReference>
<comment type="catalytic activity">
    <reaction evidence="4">
        <text>a 1,2-diacyl-sn-glycero-3-phospho-(1D-myo-inositol-4,5-bisphosphate) + H2O = 1D-myo-inositol 1,4,5-trisphosphate + a 1,2-diacyl-sn-glycerol + H(+)</text>
        <dbReference type="Rhea" id="RHEA:33179"/>
        <dbReference type="ChEBI" id="CHEBI:15377"/>
        <dbReference type="ChEBI" id="CHEBI:15378"/>
        <dbReference type="ChEBI" id="CHEBI:17815"/>
        <dbReference type="ChEBI" id="CHEBI:58456"/>
        <dbReference type="ChEBI" id="CHEBI:203600"/>
        <dbReference type="EC" id="3.1.4.11"/>
    </reaction>
</comment>
<dbReference type="GO" id="GO:0004435">
    <property type="term" value="F:phosphatidylinositol-4,5-bisphosphate phospholipase C activity"/>
    <property type="evidence" value="ECO:0000318"/>
    <property type="project" value="GO_Central"/>
</dbReference>
<accession>A0A2A6BZ50</accession>
<dbReference type="SMART" id="SM00148">
    <property type="entry name" value="PLCXc"/>
    <property type="match status" value="1"/>
</dbReference>
<dbReference type="GO" id="GO:0005737">
    <property type="term" value="C:cytoplasm"/>
    <property type="evidence" value="ECO:0007669"/>
    <property type="project" value="UniProtKB-SubCell"/>
</dbReference>
<dbReference type="SMART" id="SM00239">
    <property type="entry name" value="C2"/>
    <property type="match status" value="1"/>
</dbReference>
<dbReference type="InterPro" id="IPR011993">
    <property type="entry name" value="PH-like_dom_sf"/>
</dbReference>
<dbReference type="SUPFAM" id="SSF47473">
    <property type="entry name" value="EF-hand"/>
    <property type="match status" value="1"/>
</dbReference>
<dbReference type="InterPro" id="IPR017946">
    <property type="entry name" value="PLC-like_Pdiesterase_TIM-brl"/>
</dbReference>
<evidence type="ECO:0000256" key="4">
    <source>
        <dbReference type="RuleBase" id="RU361133"/>
    </source>
</evidence>
<keyword evidence="2" id="KW-0963">Cytoplasm</keyword>
<dbReference type="InterPro" id="IPR000909">
    <property type="entry name" value="PLipase_C_PInositol-sp_X_dom"/>
</dbReference>
<dbReference type="CDD" id="cd00275">
    <property type="entry name" value="C2_PLC_like"/>
    <property type="match status" value="1"/>
</dbReference>
<dbReference type="SUPFAM" id="SSF49562">
    <property type="entry name" value="C2 domain (Calcium/lipid-binding domain, CaLB)"/>
    <property type="match status" value="1"/>
</dbReference>
<sequence>MDDHVCVVKREVDLGAAVKEVALRDLVEVRSGYSTDNLHKGSKKYKFQLAAPEEHCFSIIFNHKQYIHKSIDFAAPDRNNSDEPTPIRTNLAPNGFLNEEQFVEFCTQLTQREELRFILRMFSTDEIEGWNVKELHQFLTVEQHFSVDQKKAEAILDLYEGTNQGKKEDKVMGVMGLRRLLASRWGNIMKEGHDGVFQDMTLPLNSYLCNSSHNTYLTGLQMKGEATVEGYVAALNRGARLLELDLFDGEAGQPVITHKRTLIQPITLKDTLHAILKRAFVTSEFPVILTLENHVSLPQQKVMADLFQEILGDHLYIPDKDSNKKPLPSPKDLKNKILLRGKKLDSDVDEEEEEEETGTTEIQKSLAIHPSLSALIALPSVKLSSNVYADLKIHPQDGSASLSETKVDTLYEANSPLAAYTAHRFVKSYPKGLRQDSSNMFPMNSWLQGVQAVALNFQTTDEAFDVNQGLFRVNSNCGYVLKPEILLRGIDVRKHLERPKMRFEVGIVSAQYLPKSEPSKDIIDPYVSIQVFGIEKDEWKQKTHTIKDNGKYIFIFIRFNPVWNRDFSTDIYCPEMAIVRFCIKDFDSTSANDFVGEYSIPFTRYSQIRLNTGYRHNPDECASLFIVLVFVCVIVEEAESRLVQSWMSLKRVPNQKEDDRETEK</sequence>
<dbReference type="PANTHER" id="PTHR10336:SF209">
    <property type="entry name" value="PHOSPHOINOSITIDE PHOSPHOLIPASE C"/>
    <property type="match status" value="1"/>
</dbReference>
<name>A0A2A6BZ50_PRIPA</name>
<evidence type="ECO:0000313" key="5">
    <source>
        <dbReference type="EnsemblMetazoa" id="PPA14698.1"/>
    </source>
</evidence>
<dbReference type="Proteomes" id="UP000005239">
    <property type="component" value="Unassembled WGS sequence"/>
</dbReference>
<dbReference type="GO" id="GO:0016042">
    <property type="term" value="P:lipid catabolic process"/>
    <property type="evidence" value="ECO:0007669"/>
    <property type="project" value="UniProtKB-KW"/>
</dbReference>
<dbReference type="InterPro" id="IPR001711">
    <property type="entry name" value="PLipase_C_Pinositol-sp_Y"/>
</dbReference>
<evidence type="ECO:0000313" key="6">
    <source>
        <dbReference type="Proteomes" id="UP000005239"/>
    </source>
</evidence>
<dbReference type="GO" id="GO:0005886">
    <property type="term" value="C:plasma membrane"/>
    <property type="evidence" value="ECO:0000318"/>
    <property type="project" value="GO_Central"/>
</dbReference>
<dbReference type="SUPFAM" id="SSF51695">
    <property type="entry name" value="PLC-like phosphodiesterases"/>
    <property type="match status" value="1"/>
</dbReference>
<dbReference type="AlphaFoldDB" id="A0A2A6BZ50"/>
<evidence type="ECO:0000256" key="3">
    <source>
        <dbReference type="ARBA" id="ARBA00023224"/>
    </source>
</evidence>
<dbReference type="PANTHER" id="PTHR10336">
    <property type="entry name" value="PHOSPHOINOSITIDE-SPECIFIC PHOSPHOLIPASE C FAMILY PROTEIN"/>
    <property type="match status" value="1"/>
</dbReference>
<keyword evidence="4" id="KW-0378">Hydrolase</keyword>
<dbReference type="OrthoDB" id="269822at2759"/>
<protein>
    <recommendedName>
        <fullName evidence="4">Phosphoinositide phospholipase C</fullName>
        <ecNumber evidence="4">3.1.4.11</ecNumber>
    </recommendedName>
</protein>
<evidence type="ECO:0000256" key="1">
    <source>
        <dbReference type="ARBA" id="ARBA00004496"/>
    </source>
</evidence>
<dbReference type="Gene3D" id="1.10.238.10">
    <property type="entry name" value="EF-hand"/>
    <property type="match status" value="1"/>
</dbReference>
<dbReference type="Gene3D" id="3.20.20.190">
    <property type="entry name" value="Phosphatidylinositol (PI) phosphodiesterase"/>
    <property type="match status" value="1"/>
</dbReference>
<reference evidence="5" key="2">
    <citation type="submission" date="2022-06" db="UniProtKB">
        <authorList>
            <consortium name="EnsemblMetazoa"/>
        </authorList>
    </citation>
    <scope>IDENTIFICATION</scope>
    <source>
        <strain evidence="5">PS312</strain>
    </source>
</reference>
<dbReference type="FunFam" id="1.10.238.10:FF:000005">
    <property type="entry name" value="Phosphoinositide phospholipase C"/>
    <property type="match status" value="1"/>
</dbReference>
<dbReference type="GO" id="GO:0035556">
    <property type="term" value="P:intracellular signal transduction"/>
    <property type="evidence" value="ECO:0007669"/>
    <property type="project" value="InterPro"/>
</dbReference>
<keyword evidence="3" id="KW-0807">Transducer</keyword>
<dbReference type="InterPro" id="IPR015359">
    <property type="entry name" value="PLC_EF-hand-like"/>
</dbReference>
<dbReference type="Gene3D" id="2.60.40.150">
    <property type="entry name" value="C2 domain"/>
    <property type="match status" value="1"/>
</dbReference>
<organism evidence="5 6">
    <name type="scientific">Pristionchus pacificus</name>
    <name type="common">Parasitic nematode worm</name>
    <dbReference type="NCBI Taxonomy" id="54126"/>
    <lineage>
        <taxon>Eukaryota</taxon>
        <taxon>Metazoa</taxon>
        <taxon>Ecdysozoa</taxon>
        <taxon>Nematoda</taxon>
        <taxon>Chromadorea</taxon>
        <taxon>Rhabditida</taxon>
        <taxon>Rhabditina</taxon>
        <taxon>Diplogasteromorpha</taxon>
        <taxon>Diplogasteroidea</taxon>
        <taxon>Neodiplogasteridae</taxon>
        <taxon>Pristionchus</taxon>
    </lineage>
</organism>
<dbReference type="CDD" id="cd08558">
    <property type="entry name" value="PI-PLCc_eukaryota"/>
    <property type="match status" value="1"/>
</dbReference>
<dbReference type="EC" id="3.1.4.11" evidence="4"/>
<dbReference type="PRINTS" id="PR00390">
    <property type="entry name" value="PHPHLIPASEC"/>
</dbReference>
<evidence type="ECO:0000256" key="2">
    <source>
        <dbReference type="ARBA" id="ARBA00022490"/>
    </source>
</evidence>
<keyword evidence="4" id="KW-0443">Lipid metabolism</keyword>
<reference evidence="6" key="1">
    <citation type="journal article" date="2008" name="Nat. Genet.">
        <title>The Pristionchus pacificus genome provides a unique perspective on nematode lifestyle and parasitism.</title>
        <authorList>
            <person name="Dieterich C."/>
            <person name="Clifton S.W."/>
            <person name="Schuster L.N."/>
            <person name="Chinwalla A."/>
            <person name="Delehaunty K."/>
            <person name="Dinkelacker I."/>
            <person name="Fulton L."/>
            <person name="Fulton R."/>
            <person name="Godfrey J."/>
            <person name="Minx P."/>
            <person name="Mitreva M."/>
            <person name="Roeseler W."/>
            <person name="Tian H."/>
            <person name="Witte H."/>
            <person name="Yang S.P."/>
            <person name="Wilson R.K."/>
            <person name="Sommer R.J."/>
        </authorList>
    </citation>
    <scope>NUCLEOTIDE SEQUENCE [LARGE SCALE GENOMIC DNA]</scope>
    <source>
        <strain evidence="6">PS312</strain>
    </source>
</reference>
<dbReference type="EnsemblMetazoa" id="PPA14698.1">
    <property type="protein sequence ID" value="PPA14698.1"/>
    <property type="gene ID" value="WBGene00104252"/>
</dbReference>
<dbReference type="Pfam" id="PF09279">
    <property type="entry name" value="EF-hand_like"/>
    <property type="match status" value="1"/>
</dbReference>
<dbReference type="PROSITE" id="PS50008">
    <property type="entry name" value="PIPLC_Y_DOMAIN"/>
    <property type="match status" value="1"/>
</dbReference>
<dbReference type="InterPro" id="IPR001192">
    <property type="entry name" value="PI-PLC_fam"/>
</dbReference>
<keyword evidence="6" id="KW-1185">Reference proteome</keyword>
<gene>
    <name evidence="5" type="primary">WBGene00104252</name>
</gene>
<keyword evidence="4" id="KW-0442">Lipid degradation</keyword>
<accession>A0A8R1YBP3</accession>
<dbReference type="Pfam" id="PF00387">
    <property type="entry name" value="PI-PLC-Y"/>
    <property type="match status" value="1"/>
</dbReference>
<dbReference type="Gene3D" id="2.30.29.30">
    <property type="entry name" value="Pleckstrin-homology domain (PH domain)/Phosphotyrosine-binding domain (PTB)"/>
    <property type="match status" value="1"/>
</dbReference>